<dbReference type="Proteomes" id="UP000886501">
    <property type="component" value="Unassembled WGS sequence"/>
</dbReference>
<evidence type="ECO:0000313" key="2">
    <source>
        <dbReference type="Proteomes" id="UP000886501"/>
    </source>
</evidence>
<reference evidence="1" key="1">
    <citation type="submission" date="2019-10" db="EMBL/GenBank/DDBJ databases">
        <authorList>
            <consortium name="DOE Joint Genome Institute"/>
            <person name="Kuo A."/>
            <person name="Miyauchi S."/>
            <person name="Kiss E."/>
            <person name="Drula E."/>
            <person name="Kohler A."/>
            <person name="Sanchez-Garcia M."/>
            <person name="Andreopoulos B."/>
            <person name="Barry K.W."/>
            <person name="Bonito G."/>
            <person name="Buee M."/>
            <person name="Carver A."/>
            <person name="Chen C."/>
            <person name="Cichocki N."/>
            <person name="Clum A."/>
            <person name="Culley D."/>
            <person name="Crous P.W."/>
            <person name="Fauchery L."/>
            <person name="Girlanda M."/>
            <person name="Hayes R."/>
            <person name="Keri Z."/>
            <person name="Labutti K."/>
            <person name="Lipzen A."/>
            <person name="Lombard V."/>
            <person name="Magnuson J."/>
            <person name="Maillard F."/>
            <person name="Morin E."/>
            <person name="Murat C."/>
            <person name="Nolan M."/>
            <person name="Ohm R."/>
            <person name="Pangilinan J."/>
            <person name="Pereira M."/>
            <person name="Perotto S."/>
            <person name="Peter M."/>
            <person name="Riley R."/>
            <person name="Sitrit Y."/>
            <person name="Stielow B."/>
            <person name="Szollosi G."/>
            <person name="Zifcakova L."/>
            <person name="Stursova M."/>
            <person name="Spatafora J.W."/>
            <person name="Tedersoo L."/>
            <person name="Vaario L.-M."/>
            <person name="Yamada A."/>
            <person name="Yan M."/>
            <person name="Wang P."/>
            <person name="Xu J."/>
            <person name="Bruns T."/>
            <person name="Baldrian P."/>
            <person name="Vilgalys R."/>
            <person name="Henrissat B."/>
            <person name="Grigoriev I.V."/>
            <person name="Hibbett D."/>
            <person name="Nagy L.G."/>
            <person name="Martin F.M."/>
        </authorList>
    </citation>
    <scope>NUCLEOTIDE SEQUENCE</scope>
    <source>
        <strain evidence="1">P2</strain>
    </source>
</reference>
<comment type="caution">
    <text evidence="1">The sequence shown here is derived from an EMBL/GenBank/DDBJ whole genome shotgun (WGS) entry which is preliminary data.</text>
</comment>
<protein>
    <submittedName>
        <fullName evidence="1">Uncharacterized protein</fullName>
    </submittedName>
</protein>
<proteinExistence type="predicted"/>
<name>A0ACB6ZDZ3_THEGA</name>
<organism evidence="1 2">
    <name type="scientific">Thelephora ganbajun</name>
    <name type="common">Ganba fungus</name>
    <dbReference type="NCBI Taxonomy" id="370292"/>
    <lineage>
        <taxon>Eukaryota</taxon>
        <taxon>Fungi</taxon>
        <taxon>Dikarya</taxon>
        <taxon>Basidiomycota</taxon>
        <taxon>Agaricomycotina</taxon>
        <taxon>Agaricomycetes</taxon>
        <taxon>Thelephorales</taxon>
        <taxon>Thelephoraceae</taxon>
        <taxon>Thelephora</taxon>
    </lineage>
</organism>
<reference evidence="1" key="2">
    <citation type="journal article" date="2020" name="Nat. Commun.">
        <title>Large-scale genome sequencing of mycorrhizal fungi provides insights into the early evolution of symbiotic traits.</title>
        <authorList>
            <person name="Miyauchi S."/>
            <person name="Kiss E."/>
            <person name="Kuo A."/>
            <person name="Drula E."/>
            <person name="Kohler A."/>
            <person name="Sanchez-Garcia M."/>
            <person name="Morin E."/>
            <person name="Andreopoulos B."/>
            <person name="Barry K.W."/>
            <person name="Bonito G."/>
            <person name="Buee M."/>
            <person name="Carver A."/>
            <person name="Chen C."/>
            <person name="Cichocki N."/>
            <person name="Clum A."/>
            <person name="Culley D."/>
            <person name="Crous P.W."/>
            <person name="Fauchery L."/>
            <person name="Girlanda M."/>
            <person name="Hayes R.D."/>
            <person name="Keri Z."/>
            <person name="LaButti K."/>
            <person name="Lipzen A."/>
            <person name="Lombard V."/>
            <person name="Magnuson J."/>
            <person name="Maillard F."/>
            <person name="Murat C."/>
            <person name="Nolan M."/>
            <person name="Ohm R.A."/>
            <person name="Pangilinan J."/>
            <person name="Pereira M.F."/>
            <person name="Perotto S."/>
            <person name="Peter M."/>
            <person name="Pfister S."/>
            <person name="Riley R."/>
            <person name="Sitrit Y."/>
            <person name="Stielow J.B."/>
            <person name="Szollosi G."/>
            <person name="Zifcakova L."/>
            <person name="Stursova M."/>
            <person name="Spatafora J.W."/>
            <person name="Tedersoo L."/>
            <person name="Vaario L.M."/>
            <person name="Yamada A."/>
            <person name="Yan M."/>
            <person name="Wang P."/>
            <person name="Xu J."/>
            <person name="Bruns T."/>
            <person name="Baldrian P."/>
            <person name="Vilgalys R."/>
            <person name="Dunand C."/>
            <person name="Henrissat B."/>
            <person name="Grigoriev I.V."/>
            <person name="Hibbett D."/>
            <person name="Nagy L.G."/>
            <person name="Martin F.M."/>
        </authorList>
    </citation>
    <scope>NUCLEOTIDE SEQUENCE</scope>
    <source>
        <strain evidence="1">P2</strain>
    </source>
</reference>
<dbReference type="EMBL" id="MU118030">
    <property type="protein sequence ID" value="KAF9647593.1"/>
    <property type="molecule type" value="Genomic_DNA"/>
</dbReference>
<accession>A0ACB6ZDZ3</accession>
<keyword evidence="2" id="KW-1185">Reference proteome</keyword>
<gene>
    <name evidence="1" type="ORF">BDM02DRAFT_3116822</name>
</gene>
<sequence>MSAVSSNSRSRDVNPVQTDSSLTSSTQFVLKTPRTKRDDTHPGSVPGSTPISIGSSAMQKLQPDTDWPPKYDSTKYEQYIIQGFEHHRIFVDIDVFMKHVLHVSKVWNPGHPGVEVLQTLGGHGKRHHRPFRVVTR</sequence>
<evidence type="ECO:0000313" key="1">
    <source>
        <dbReference type="EMBL" id="KAF9647593.1"/>
    </source>
</evidence>